<proteinExistence type="predicted"/>
<sequence>MHKLPHHTTTRSGTRFKSSLLFLLQATTTSPPRIPISLDAETLDCTLLHLSVSSRNPSHIPPLSISRSHGLLKIIIHETRPQIFCKLPGGSKEEADPMKKVVPILRAGLALVEHVSSILPATKAYQGNETLLPIEC</sequence>
<comment type="caution">
    <text evidence="1">The sequence shown here is derived from an EMBL/GenBank/DDBJ whole genome shotgun (WGS) entry which is preliminary data.</text>
</comment>
<evidence type="ECO:0000313" key="1">
    <source>
        <dbReference type="EMBL" id="KAI3781694.1"/>
    </source>
</evidence>
<name>A0ACB9GDU3_CICIN</name>
<dbReference type="Proteomes" id="UP001055811">
    <property type="component" value="Linkage Group LG02"/>
</dbReference>
<reference evidence="1 2" key="2">
    <citation type="journal article" date="2022" name="Mol. Ecol. Resour.">
        <title>The genomes of chicory, endive, great burdock and yacon provide insights into Asteraceae paleo-polyploidization history and plant inulin production.</title>
        <authorList>
            <person name="Fan W."/>
            <person name="Wang S."/>
            <person name="Wang H."/>
            <person name="Wang A."/>
            <person name="Jiang F."/>
            <person name="Liu H."/>
            <person name="Zhao H."/>
            <person name="Xu D."/>
            <person name="Zhang Y."/>
        </authorList>
    </citation>
    <scope>NUCLEOTIDE SEQUENCE [LARGE SCALE GENOMIC DNA]</scope>
    <source>
        <strain evidence="2">cv. Punajuju</strain>
        <tissue evidence="1">Leaves</tissue>
    </source>
</reference>
<evidence type="ECO:0000313" key="2">
    <source>
        <dbReference type="Proteomes" id="UP001055811"/>
    </source>
</evidence>
<accession>A0ACB9GDU3</accession>
<organism evidence="1 2">
    <name type="scientific">Cichorium intybus</name>
    <name type="common">Chicory</name>
    <dbReference type="NCBI Taxonomy" id="13427"/>
    <lineage>
        <taxon>Eukaryota</taxon>
        <taxon>Viridiplantae</taxon>
        <taxon>Streptophyta</taxon>
        <taxon>Embryophyta</taxon>
        <taxon>Tracheophyta</taxon>
        <taxon>Spermatophyta</taxon>
        <taxon>Magnoliopsida</taxon>
        <taxon>eudicotyledons</taxon>
        <taxon>Gunneridae</taxon>
        <taxon>Pentapetalae</taxon>
        <taxon>asterids</taxon>
        <taxon>campanulids</taxon>
        <taxon>Asterales</taxon>
        <taxon>Asteraceae</taxon>
        <taxon>Cichorioideae</taxon>
        <taxon>Cichorieae</taxon>
        <taxon>Cichoriinae</taxon>
        <taxon>Cichorium</taxon>
    </lineage>
</organism>
<keyword evidence="2" id="KW-1185">Reference proteome</keyword>
<protein>
    <submittedName>
        <fullName evidence="1">Uncharacterized protein</fullName>
    </submittedName>
</protein>
<dbReference type="EMBL" id="CM042010">
    <property type="protein sequence ID" value="KAI3781694.1"/>
    <property type="molecule type" value="Genomic_DNA"/>
</dbReference>
<gene>
    <name evidence="1" type="ORF">L2E82_11716</name>
</gene>
<reference evidence="2" key="1">
    <citation type="journal article" date="2022" name="Mol. Ecol. Resour.">
        <title>The genomes of chicory, endive, great burdock and yacon provide insights into Asteraceae palaeo-polyploidization history and plant inulin production.</title>
        <authorList>
            <person name="Fan W."/>
            <person name="Wang S."/>
            <person name="Wang H."/>
            <person name="Wang A."/>
            <person name="Jiang F."/>
            <person name="Liu H."/>
            <person name="Zhao H."/>
            <person name="Xu D."/>
            <person name="Zhang Y."/>
        </authorList>
    </citation>
    <scope>NUCLEOTIDE SEQUENCE [LARGE SCALE GENOMIC DNA]</scope>
    <source>
        <strain evidence="2">cv. Punajuju</strain>
    </source>
</reference>